<dbReference type="RefSeq" id="WP_162410560.1">
    <property type="nucleotide sequence ID" value="NZ_PDWN01000009.1"/>
</dbReference>
<feature type="domain" description="Beta-lactamase-related" evidence="3">
    <location>
        <begin position="116"/>
        <end position="362"/>
    </location>
</feature>
<dbReference type="EMBL" id="PDWN01000009">
    <property type="protein sequence ID" value="KAF1694091.1"/>
    <property type="molecule type" value="Genomic_DNA"/>
</dbReference>
<dbReference type="InterPro" id="IPR001466">
    <property type="entry name" value="Beta-lactam-related"/>
</dbReference>
<accession>A0ABQ6Z6D7</accession>
<evidence type="ECO:0000313" key="4">
    <source>
        <dbReference type="EMBL" id="KAF1694091.1"/>
    </source>
</evidence>
<dbReference type="PANTHER" id="PTHR43283:SF11">
    <property type="entry name" value="BETA-LACTAMASE-RELATED DOMAIN-CONTAINING PROTEIN"/>
    <property type="match status" value="1"/>
</dbReference>
<protein>
    <submittedName>
        <fullName evidence="4">Serine hydrolase</fullName>
    </submittedName>
</protein>
<sequence>MPRILRPTLAVLAVLLIACAPVLAADYVPTREEWARQAPAAAGFDPDRLAAAVAWAQAHGEQQPADLRDTLMASFGTREPGYRILGPVASRGTANGMILRGGRIVAEWGDTRRPEMTFSVAKSMLSNVAGLLHDDGLLPYTARPVARDVPGPWFEGAHNGPITWAHLLQQTSDWSGTLWEVHDWADRPEGDDPSQRPLHVPGTRYKYNDVRVNLLALSLMEVAREPLPQLLRRRLMDPIGASSTWRWHGYDNSWITLDGLRMQAVSGGGHFGGGMFISTADLARFGLLMERDGQWQGRRLLSSGWIAQAVAPSPVKPDYGYLWWLNTGRQAIPAAPESAFWAAGFGGNHVYVDREHDLVIVVRWTPDLAGVVTRVLAALE</sequence>
<keyword evidence="5" id="KW-1185">Reference proteome</keyword>
<keyword evidence="1 4" id="KW-0378">Hydrolase</keyword>
<organism evidence="4 5">
    <name type="scientific">Pseudoxanthomonas daejeonensis</name>
    <dbReference type="NCBI Taxonomy" id="266062"/>
    <lineage>
        <taxon>Bacteria</taxon>
        <taxon>Pseudomonadati</taxon>
        <taxon>Pseudomonadota</taxon>
        <taxon>Gammaproteobacteria</taxon>
        <taxon>Lysobacterales</taxon>
        <taxon>Lysobacteraceae</taxon>
        <taxon>Pseudoxanthomonas</taxon>
    </lineage>
</organism>
<dbReference type="SUPFAM" id="SSF56601">
    <property type="entry name" value="beta-lactamase/transpeptidase-like"/>
    <property type="match status" value="1"/>
</dbReference>
<reference evidence="4 5" key="1">
    <citation type="submission" date="2017-10" db="EMBL/GenBank/DDBJ databases">
        <title>Whole genome sequencing of members of genus Pseudoxanthomonas.</title>
        <authorList>
            <person name="Kumar S."/>
            <person name="Bansal K."/>
            <person name="Kaur A."/>
            <person name="Patil P."/>
            <person name="Sharma S."/>
            <person name="Patil P.B."/>
        </authorList>
    </citation>
    <scope>NUCLEOTIDE SEQUENCE [LARGE SCALE GENOMIC DNA]</scope>
    <source>
        <strain evidence="4 5">DSM 17801</strain>
    </source>
</reference>
<dbReference type="InterPro" id="IPR012338">
    <property type="entry name" value="Beta-lactam/transpept-like"/>
</dbReference>
<dbReference type="GO" id="GO:0016787">
    <property type="term" value="F:hydrolase activity"/>
    <property type="evidence" value="ECO:0007669"/>
    <property type="project" value="UniProtKB-KW"/>
</dbReference>
<dbReference type="PANTHER" id="PTHR43283">
    <property type="entry name" value="BETA-LACTAMASE-RELATED"/>
    <property type="match status" value="1"/>
</dbReference>
<evidence type="ECO:0000256" key="1">
    <source>
        <dbReference type="ARBA" id="ARBA00022801"/>
    </source>
</evidence>
<comment type="caution">
    <text evidence="4">The sequence shown here is derived from an EMBL/GenBank/DDBJ whole genome shotgun (WGS) entry which is preliminary data.</text>
</comment>
<evidence type="ECO:0000313" key="5">
    <source>
        <dbReference type="Proteomes" id="UP000788419"/>
    </source>
</evidence>
<dbReference type="Gene3D" id="3.40.710.10">
    <property type="entry name" value="DD-peptidase/beta-lactamase superfamily"/>
    <property type="match status" value="1"/>
</dbReference>
<dbReference type="PROSITE" id="PS51257">
    <property type="entry name" value="PROKAR_LIPOPROTEIN"/>
    <property type="match status" value="1"/>
</dbReference>
<dbReference type="Proteomes" id="UP000788419">
    <property type="component" value="Unassembled WGS sequence"/>
</dbReference>
<dbReference type="InterPro" id="IPR050789">
    <property type="entry name" value="Diverse_Enzym_Activities"/>
</dbReference>
<feature type="chain" id="PRO_5046418528" evidence="2">
    <location>
        <begin position="25"/>
        <end position="380"/>
    </location>
</feature>
<name>A0ABQ6Z6D7_9GAMM</name>
<evidence type="ECO:0000256" key="2">
    <source>
        <dbReference type="SAM" id="SignalP"/>
    </source>
</evidence>
<dbReference type="Pfam" id="PF00144">
    <property type="entry name" value="Beta-lactamase"/>
    <property type="match status" value="1"/>
</dbReference>
<evidence type="ECO:0000259" key="3">
    <source>
        <dbReference type="Pfam" id="PF00144"/>
    </source>
</evidence>
<feature type="signal peptide" evidence="2">
    <location>
        <begin position="1"/>
        <end position="24"/>
    </location>
</feature>
<proteinExistence type="predicted"/>
<keyword evidence="2" id="KW-0732">Signal</keyword>
<gene>
    <name evidence="4" type="ORF">CSC65_10585</name>
</gene>